<dbReference type="Proteomes" id="UP000622797">
    <property type="component" value="Unassembled WGS sequence"/>
</dbReference>
<name>A0A8H4XAU0_9HYPO</name>
<comment type="caution">
    <text evidence="2">The sequence shown here is derived from an EMBL/GenBank/DDBJ whole genome shotgun (WGS) entry which is preliminary data.</text>
</comment>
<dbReference type="OrthoDB" id="4367324at2759"/>
<evidence type="ECO:0000256" key="1">
    <source>
        <dbReference type="SAM" id="MobiDB-lite"/>
    </source>
</evidence>
<gene>
    <name evidence="2" type="ORF">FSARC_5063</name>
</gene>
<dbReference type="AlphaFoldDB" id="A0A8H4XAU0"/>
<feature type="compositionally biased region" description="Basic and acidic residues" evidence="1">
    <location>
        <begin position="300"/>
        <end position="310"/>
    </location>
</feature>
<protein>
    <submittedName>
        <fullName evidence="2">Uncharacterized protein</fullName>
    </submittedName>
</protein>
<reference evidence="2" key="1">
    <citation type="journal article" date="2020" name="BMC Genomics">
        <title>Correction to: Identification and distribution of gene clusters required for synthesis of sphingolipid metabolism inhibitors in diverse species of the filamentous fungus Fusarium.</title>
        <authorList>
            <person name="Kim H.S."/>
            <person name="Lohmar J.M."/>
            <person name="Busman M."/>
            <person name="Brown D.W."/>
            <person name="Naumann T.A."/>
            <person name="Divon H.H."/>
            <person name="Lysoe E."/>
            <person name="Uhlig S."/>
            <person name="Proctor R.H."/>
        </authorList>
    </citation>
    <scope>NUCLEOTIDE SEQUENCE</scope>
    <source>
        <strain evidence="2">NRRL 20472</strain>
    </source>
</reference>
<feature type="region of interest" description="Disordered" evidence="1">
    <location>
        <begin position="171"/>
        <end position="310"/>
    </location>
</feature>
<keyword evidence="3" id="KW-1185">Reference proteome</keyword>
<dbReference type="EMBL" id="JABEXW010000241">
    <property type="protein sequence ID" value="KAF4967384.1"/>
    <property type="molecule type" value="Genomic_DNA"/>
</dbReference>
<reference evidence="2" key="2">
    <citation type="submission" date="2020-05" db="EMBL/GenBank/DDBJ databases">
        <authorList>
            <person name="Kim H.-S."/>
            <person name="Proctor R.H."/>
            <person name="Brown D.W."/>
        </authorList>
    </citation>
    <scope>NUCLEOTIDE SEQUENCE</scope>
    <source>
        <strain evidence="2">NRRL 20472</strain>
    </source>
</reference>
<evidence type="ECO:0000313" key="3">
    <source>
        <dbReference type="Proteomes" id="UP000622797"/>
    </source>
</evidence>
<accession>A0A8H4XAU0</accession>
<sequence>MLYDNFNEWQKAVSQVETYMARNSTRYGFILTETNLVVLRLTRQSIDDGMALSRPQRVTATSFTHQRHSSDVSMASTGISGSAYSDNNPEHWAYCDPEYAVIDWATSGQGSLTIKLALWALAMMATNGGRHIAYSYPGLDTWRWVDRYYVHNSSRATKLRLSKRDIYQEAAPVGDNGDMNNPGGIGATSELQQTDDPQSRFLEGTAGGSGQPGSLYGRIPFHLHDGDSTENWTQYQSHLHDPTSQLAASDSSPAYDRINDEDDDTRTEVSNSYHRRRENDSRTPVTIHTHKKGGGVYYQDARDNKVDTQKSKWKKVGDGYELQGRKHVYYTKKFPS</sequence>
<feature type="compositionally biased region" description="Polar residues" evidence="1">
    <location>
        <begin position="229"/>
        <end position="252"/>
    </location>
</feature>
<proteinExistence type="predicted"/>
<evidence type="ECO:0000313" key="2">
    <source>
        <dbReference type="EMBL" id="KAF4967384.1"/>
    </source>
</evidence>
<organism evidence="2 3">
    <name type="scientific">Fusarium sarcochroum</name>
    <dbReference type="NCBI Taxonomy" id="1208366"/>
    <lineage>
        <taxon>Eukaryota</taxon>
        <taxon>Fungi</taxon>
        <taxon>Dikarya</taxon>
        <taxon>Ascomycota</taxon>
        <taxon>Pezizomycotina</taxon>
        <taxon>Sordariomycetes</taxon>
        <taxon>Hypocreomycetidae</taxon>
        <taxon>Hypocreales</taxon>
        <taxon>Nectriaceae</taxon>
        <taxon>Fusarium</taxon>
        <taxon>Fusarium lateritium species complex</taxon>
    </lineage>
</organism>